<dbReference type="AlphaFoldDB" id="A0AAD4F0J4"/>
<evidence type="ECO:0008006" key="4">
    <source>
        <dbReference type="Google" id="ProtNLM"/>
    </source>
</evidence>
<name>A0AAD4F0J4_9PEZI</name>
<sequence length="94" mass="9790">MQISNVFIILGLAMTAAALPAAEIRESAVIPRASPCGNLVPTCCTVATLSCVVFNPATPCNGLRVCCGFDDVVFGSSFPIDFCIPDLSRLLGPK</sequence>
<feature type="signal peptide" evidence="1">
    <location>
        <begin position="1"/>
        <end position="18"/>
    </location>
</feature>
<gene>
    <name evidence="2" type="ORF">NEMBOFW57_000899</name>
</gene>
<dbReference type="Proteomes" id="UP001197093">
    <property type="component" value="Unassembled WGS sequence"/>
</dbReference>
<evidence type="ECO:0000313" key="2">
    <source>
        <dbReference type="EMBL" id="KAG7290894.1"/>
    </source>
</evidence>
<feature type="chain" id="PRO_5042295408" description="Hydrophobin" evidence="1">
    <location>
        <begin position="19"/>
        <end position="94"/>
    </location>
</feature>
<keyword evidence="1" id="KW-0732">Signal</keyword>
<proteinExistence type="predicted"/>
<evidence type="ECO:0000256" key="1">
    <source>
        <dbReference type="SAM" id="SignalP"/>
    </source>
</evidence>
<dbReference type="EMBL" id="JAHCVI010000001">
    <property type="protein sequence ID" value="KAG7290894.1"/>
    <property type="molecule type" value="Genomic_DNA"/>
</dbReference>
<accession>A0AAD4F0J4</accession>
<protein>
    <recommendedName>
        <fullName evidence="4">Hydrophobin</fullName>
    </recommendedName>
</protein>
<keyword evidence="3" id="KW-1185">Reference proteome</keyword>
<evidence type="ECO:0000313" key="3">
    <source>
        <dbReference type="Proteomes" id="UP001197093"/>
    </source>
</evidence>
<organism evidence="2 3">
    <name type="scientific">Staphylotrichum longicolle</name>
    <dbReference type="NCBI Taxonomy" id="669026"/>
    <lineage>
        <taxon>Eukaryota</taxon>
        <taxon>Fungi</taxon>
        <taxon>Dikarya</taxon>
        <taxon>Ascomycota</taxon>
        <taxon>Pezizomycotina</taxon>
        <taxon>Sordariomycetes</taxon>
        <taxon>Sordariomycetidae</taxon>
        <taxon>Sordariales</taxon>
        <taxon>Chaetomiaceae</taxon>
        <taxon>Staphylotrichum</taxon>
    </lineage>
</organism>
<reference evidence="2" key="1">
    <citation type="submission" date="2023-02" db="EMBL/GenBank/DDBJ databases">
        <authorList>
            <person name="Palmer J.M."/>
        </authorList>
    </citation>
    <scope>NUCLEOTIDE SEQUENCE</scope>
    <source>
        <strain evidence="2">FW57</strain>
    </source>
</reference>
<comment type="caution">
    <text evidence="2">The sequence shown here is derived from an EMBL/GenBank/DDBJ whole genome shotgun (WGS) entry which is preliminary data.</text>
</comment>